<proteinExistence type="predicted"/>
<accession>K0SS59</accession>
<dbReference type="EMBL" id="AGNL01020369">
    <property type="protein sequence ID" value="EJK61132.1"/>
    <property type="molecule type" value="Genomic_DNA"/>
</dbReference>
<organism evidence="2 3">
    <name type="scientific">Thalassiosira oceanica</name>
    <name type="common">Marine diatom</name>
    <dbReference type="NCBI Taxonomy" id="159749"/>
    <lineage>
        <taxon>Eukaryota</taxon>
        <taxon>Sar</taxon>
        <taxon>Stramenopiles</taxon>
        <taxon>Ochrophyta</taxon>
        <taxon>Bacillariophyta</taxon>
        <taxon>Coscinodiscophyceae</taxon>
        <taxon>Thalassiosirophycidae</taxon>
        <taxon>Thalassiosirales</taxon>
        <taxon>Thalassiosiraceae</taxon>
        <taxon>Thalassiosira</taxon>
    </lineage>
</organism>
<evidence type="ECO:0000313" key="3">
    <source>
        <dbReference type="Proteomes" id="UP000266841"/>
    </source>
</evidence>
<evidence type="ECO:0000256" key="1">
    <source>
        <dbReference type="SAM" id="MobiDB-lite"/>
    </source>
</evidence>
<keyword evidence="3" id="KW-1185">Reference proteome</keyword>
<dbReference type="Proteomes" id="UP000266841">
    <property type="component" value="Unassembled WGS sequence"/>
</dbReference>
<reference evidence="2 3" key="1">
    <citation type="journal article" date="2012" name="Genome Biol.">
        <title>Genome and low-iron response of an oceanic diatom adapted to chronic iron limitation.</title>
        <authorList>
            <person name="Lommer M."/>
            <person name="Specht M."/>
            <person name="Roy A.S."/>
            <person name="Kraemer L."/>
            <person name="Andreson R."/>
            <person name="Gutowska M.A."/>
            <person name="Wolf J."/>
            <person name="Bergner S.V."/>
            <person name="Schilhabel M.B."/>
            <person name="Klostermeier U.C."/>
            <person name="Beiko R.G."/>
            <person name="Rosenstiel P."/>
            <person name="Hippler M."/>
            <person name="Laroche J."/>
        </authorList>
    </citation>
    <scope>NUCLEOTIDE SEQUENCE [LARGE SCALE GENOMIC DNA]</scope>
    <source>
        <strain evidence="2 3">CCMP1005</strain>
    </source>
</reference>
<gene>
    <name evidence="2" type="ORF">THAOC_18427</name>
</gene>
<sequence>MMMSSSSSPDHKKRRTKSDEDSTDASWRSKSFDKFGLKEGPGASGGGGGSDEAWKRYYEYRTEVEQLDIKDMNNKRDDGMLDLLKEWKAEMAKLLTVHPMKGDLQWSFTPRLVNAEWEEDESPFSRTCRGHINSPFYAKMLQVTHYHVHRGRINGIVHRASWEYKLIDFEDEESIKVGKDYREEGTDICFTFDDSEIEEEDHSVENLSQETCDKLRSFLFGSASEESKKSTCSDLDFWRLLFGSCGSTSLRGEVRGGSIGYFWRPDRKELAKQGVHLDEKKWYDYSWLEHRVMEITGNLDDILKHYEHPKPKYQKRPTRKLDLNNPMDFMMAMVYGLGDEGDY</sequence>
<dbReference type="AlphaFoldDB" id="K0SS59"/>
<protein>
    <submittedName>
        <fullName evidence="2">Uncharacterized protein</fullName>
    </submittedName>
</protein>
<evidence type="ECO:0000313" key="2">
    <source>
        <dbReference type="EMBL" id="EJK61132.1"/>
    </source>
</evidence>
<feature type="region of interest" description="Disordered" evidence="1">
    <location>
        <begin position="1"/>
        <end position="49"/>
    </location>
</feature>
<name>K0SS59_THAOC</name>
<comment type="caution">
    <text evidence="2">The sequence shown here is derived from an EMBL/GenBank/DDBJ whole genome shotgun (WGS) entry which is preliminary data.</text>
</comment>